<name>A0ABN7SYJ4_OIKDI</name>
<organism evidence="2 3">
    <name type="scientific">Oikopleura dioica</name>
    <name type="common">Tunicate</name>
    <dbReference type="NCBI Taxonomy" id="34765"/>
    <lineage>
        <taxon>Eukaryota</taxon>
        <taxon>Metazoa</taxon>
        <taxon>Chordata</taxon>
        <taxon>Tunicata</taxon>
        <taxon>Appendicularia</taxon>
        <taxon>Copelata</taxon>
        <taxon>Oikopleuridae</taxon>
        <taxon>Oikopleura</taxon>
    </lineage>
</organism>
<accession>A0ABN7SYJ4</accession>
<sequence length="251" mass="27917">MTSKTFKEIFPLDTSDDTVSDLSGTLFPDLKDDSWISTDNEAGRLVRRTYTYPYDATQTRAKRRHVRFWDEVEPEEQPRKDTPIAFVELEKPELLPDLLAKKEAFLGTQELEALGDTASEVDISIDLPSSVIDSDDDPLGMNDQTSPSQGDSSFSQPSQGLSTTSQPLFSQPTASQGTQSLQTSTPHREILASQVNTRKLKFSSCESSPGTEPQSQSQDSFRASVLKEITSIKNQLLKLQESILTHPFPKE</sequence>
<gene>
    <name evidence="2" type="ORF">OKIOD_LOCUS11382</name>
</gene>
<evidence type="ECO:0000313" key="3">
    <source>
        <dbReference type="Proteomes" id="UP001158576"/>
    </source>
</evidence>
<dbReference type="EMBL" id="OU015566">
    <property type="protein sequence ID" value="CAG5105971.1"/>
    <property type="molecule type" value="Genomic_DNA"/>
</dbReference>
<evidence type="ECO:0000313" key="2">
    <source>
        <dbReference type="EMBL" id="CAG5105971.1"/>
    </source>
</evidence>
<proteinExistence type="predicted"/>
<evidence type="ECO:0000256" key="1">
    <source>
        <dbReference type="SAM" id="MobiDB-lite"/>
    </source>
</evidence>
<keyword evidence="3" id="KW-1185">Reference proteome</keyword>
<feature type="compositionally biased region" description="Polar residues" evidence="1">
    <location>
        <begin position="204"/>
        <end position="221"/>
    </location>
</feature>
<feature type="compositionally biased region" description="Polar residues" evidence="1">
    <location>
        <begin position="142"/>
        <end position="185"/>
    </location>
</feature>
<dbReference type="Proteomes" id="UP001158576">
    <property type="component" value="Chromosome 1"/>
</dbReference>
<feature type="region of interest" description="Disordered" evidence="1">
    <location>
        <begin position="125"/>
        <end position="221"/>
    </location>
</feature>
<protein>
    <submittedName>
        <fullName evidence="2">Oidioi.mRNA.OKI2018_I69.chr1.g2617.t2.cds</fullName>
    </submittedName>
</protein>
<reference evidence="2 3" key="1">
    <citation type="submission" date="2021-04" db="EMBL/GenBank/DDBJ databases">
        <authorList>
            <person name="Bliznina A."/>
        </authorList>
    </citation>
    <scope>NUCLEOTIDE SEQUENCE [LARGE SCALE GENOMIC DNA]</scope>
</reference>